<feature type="transmembrane region" description="Helical" evidence="2">
    <location>
        <begin position="476"/>
        <end position="498"/>
    </location>
</feature>
<dbReference type="EMBL" id="LAZR01001505">
    <property type="protein sequence ID" value="KKN43536.1"/>
    <property type="molecule type" value="Genomic_DNA"/>
</dbReference>
<keyword evidence="2" id="KW-0812">Transmembrane</keyword>
<reference evidence="3" key="1">
    <citation type="journal article" date="2015" name="Nature">
        <title>Complex archaea that bridge the gap between prokaryotes and eukaryotes.</title>
        <authorList>
            <person name="Spang A."/>
            <person name="Saw J.H."/>
            <person name="Jorgensen S.L."/>
            <person name="Zaremba-Niedzwiedzka K."/>
            <person name="Martijn J."/>
            <person name="Lind A.E."/>
            <person name="van Eijk R."/>
            <person name="Schleper C."/>
            <person name="Guy L."/>
            <person name="Ettema T.J."/>
        </authorList>
    </citation>
    <scope>NUCLEOTIDE SEQUENCE</scope>
</reference>
<feature type="compositionally biased region" description="Basic and acidic residues" evidence="1">
    <location>
        <begin position="536"/>
        <end position="554"/>
    </location>
</feature>
<protein>
    <submittedName>
        <fullName evidence="3">Uncharacterized protein</fullName>
    </submittedName>
</protein>
<feature type="compositionally biased region" description="Basic residues" evidence="1">
    <location>
        <begin position="555"/>
        <end position="564"/>
    </location>
</feature>
<comment type="caution">
    <text evidence="3">The sequence shown here is derived from an EMBL/GenBank/DDBJ whole genome shotgun (WGS) entry which is preliminary data.</text>
</comment>
<keyword evidence="2" id="KW-1133">Transmembrane helix</keyword>
<evidence type="ECO:0000256" key="2">
    <source>
        <dbReference type="SAM" id="Phobius"/>
    </source>
</evidence>
<gene>
    <name evidence="3" type="ORF">LCGC14_0702280</name>
</gene>
<name>A0A0F9T3B5_9ZZZZ</name>
<evidence type="ECO:0000256" key="1">
    <source>
        <dbReference type="SAM" id="MobiDB-lite"/>
    </source>
</evidence>
<dbReference type="AlphaFoldDB" id="A0A0F9T3B5"/>
<sequence length="564" mass="63731">MEKNKTRSVSLILLIVVSIFFSVYIINFKDGSQDRSFTINEQENFHNIPKTAGAALPYSALFQNATTIYRLFESINFTINTSNFNANYTIMQISFSNGSLGNYNMISVGDNKSFYEYKPEYNAPLGFQNVSFQVYDENNSVLNTQTTATNFTIVSNYMVNLDNTDYYIGDLLSAELSINDFGPYQFRWNITIVNSTNELYQKNLVNLTKNVVQFTFPIESETFSQVNKIYYIKLNISDKISGKIAIVYFPFNVLNTNPTIISESIKFSPAIILRTEDCEIILNATDIENNSTDLEVTLFLNDSFGAFLNPILLVYQGNNTFSQTFSIPAGAPKGIYQVEISVRDQNDGFGSATTTLTVENNLPEIHSYEVNGISMDQPISILYGKDIEFSFNVSDVEEVVYIKVALINQDNEWYNLTTTFTGVNTKITIRTIELISGVWYVYIYVIDSDGAVTSLIDDYALAPLGITIIPDSLSGYLTWITFFIGIVLGILTGVGLVYKKFKSKYGKIQTPSEKKKTSPPKKLSIEKKVDLTKEISEETEHEETKIETKDAKKEVPKRKIKRKL</sequence>
<keyword evidence="2" id="KW-0472">Membrane</keyword>
<feature type="transmembrane region" description="Helical" evidence="2">
    <location>
        <begin position="9"/>
        <end position="26"/>
    </location>
</feature>
<accession>A0A0F9T3B5</accession>
<feature type="region of interest" description="Disordered" evidence="1">
    <location>
        <begin position="536"/>
        <end position="564"/>
    </location>
</feature>
<organism evidence="3">
    <name type="scientific">marine sediment metagenome</name>
    <dbReference type="NCBI Taxonomy" id="412755"/>
    <lineage>
        <taxon>unclassified sequences</taxon>
        <taxon>metagenomes</taxon>
        <taxon>ecological metagenomes</taxon>
    </lineage>
</organism>
<proteinExistence type="predicted"/>
<evidence type="ECO:0000313" key="3">
    <source>
        <dbReference type="EMBL" id="KKN43536.1"/>
    </source>
</evidence>